<keyword evidence="3" id="KW-1185">Reference proteome</keyword>
<sequence length="236" mass="26151">MRRVLSLSLLALIGLAALAAAVLPGPQHALWPRWAGLHNVAPGIWTDDQTRQADLHRIVETAAQRAEAFHGAFRHPRIIFCHHQACADRFGLYPAGLAYGRHLVLLGPEGVNADVLGHEFSHIALHQNYAISDLWNPRFPHWFDEGLAVHLSPDSRYRTPGTLADAQWVLKAKTLYDWKSLVTQENWREAYGSAGFLASHIETTYGQDALQALVSDVRAGADFDQAMARQNISVAP</sequence>
<dbReference type="EMBL" id="JAQIOY010000004">
    <property type="protein sequence ID" value="MDA7425821.1"/>
    <property type="molecule type" value="Genomic_DNA"/>
</dbReference>
<evidence type="ECO:0000313" key="2">
    <source>
        <dbReference type="EMBL" id="MDA7425821.1"/>
    </source>
</evidence>
<feature type="signal peptide" evidence="1">
    <location>
        <begin position="1"/>
        <end position="19"/>
    </location>
</feature>
<protein>
    <recommendedName>
        <fullName evidence="4">Peptidase MA superfamily protein</fullName>
    </recommendedName>
</protein>
<name>A0ABT4XV53_9RHOB</name>
<evidence type="ECO:0000313" key="3">
    <source>
        <dbReference type="Proteomes" id="UP001210720"/>
    </source>
</evidence>
<evidence type="ECO:0008006" key="4">
    <source>
        <dbReference type="Google" id="ProtNLM"/>
    </source>
</evidence>
<dbReference type="RefSeq" id="WP_271433174.1">
    <property type="nucleotide sequence ID" value="NZ_JAQIOY010000004.1"/>
</dbReference>
<proteinExistence type="predicted"/>
<comment type="caution">
    <text evidence="2">The sequence shown here is derived from an EMBL/GenBank/DDBJ whole genome shotgun (WGS) entry which is preliminary data.</text>
</comment>
<accession>A0ABT4XV53</accession>
<reference evidence="2 3" key="1">
    <citation type="submission" date="2023-01" db="EMBL/GenBank/DDBJ databases">
        <title>Thalassococcus onchidii sp. nov., isolated from a marine invertebrate from the South China Sea.</title>
        <authorList>
            <person name="Xu S."/>
            <person name="Liu Z."/>
            <person name="Xu Y."/>
        </authorList>
    </citation>
    <scope>NUCLEOTIDE SEQUENCE [LARGE SCALE GENOMIC DNA]</scope>
    <source>
        <strain evidence="2 3">KCTC 32084</strain>
    </source>
</reference>
<keyword evidence="1" id="KW-0732">Signal</keyword>
<feature type="chain" id="PRO_5047372921" description="Peptidase MA superfamily protein" evidence="1">
    <location>
        <begin position="20"/>
        <end position="236"/>
    </location>
</feature>
<gene>
    <name evidence="2" type="ORF">PFY00_13895</name>
</gene>
<evidence type="ECO:0000256" key="1">
    <source>
        <dbReference type="SAM" id="SignalP"/>
    </source>
</evidence>
<organism evidence="2 3">
    <name type="scientific">Thalassococcus lentus</name>
    <dbReference type="NCBI Taxonomy" id="1210524"/>
    <lineage>
        <taxon>Bacteria</taxon>
        <taxon>Pseudomonadati</taxon>
        <taxon>Pseudomonadota</taxon>
        <taxon>Alphaproteobacteria</taxon>
        <taxon>Rhodobacterales</taxon>
        <taxon>Roseobacteraceae</taxon>
        <taxon>Thalassococcus</taxon>
    </lineage>
</organism>
<dbReference type="Proteomes" id="UP001210720">
    <property type="component" value="Unassembled WGS sequence"/>
</dbReference>